<evidence type="ECO:0000256" key="3">
    <source>
        <dbReference type="ARBA" id="ARBA00022679"/>
    </source>
</evidence>
<dbReference type="PANTHER" id="PTHR33447">
    <property type="entry name" value="GLUTATHIONE GAMMA-GLUTAMYLCYSTEINYLTRANSFERASE"/>
    <property type="match status" value="1"/>
</dbReference>
<feature type="domain" description="Peptidase C83" evidence="6">
    <location>
        <begin position="56"/>
        <end position="286"/>
    </location>
</feature>
<evidence type="ECO:0000256" key="2">
    <source>
        <dbReference type="ARBA" id="ARBA00022539"/>
    </source>
</evidence>
<dbReference type="GO" id="GO:0046938">
    <property type="term" value="P:phytochelatin biosynthetic process"/>
    <property type="evidence" value="ECO:0007669"/>
    <property type="project" value="InterPro"/>
</dbReference>
<gene>
    <name evidence="7" type="ORF">LAMO00422_LOCUS16075</name>
</gene>
<evidence type="ECO:0000313" key="7">
    <source>
        <dbReference type="EMBL" id="CAD8457128.1"/>
    </source>
</evidence>
<evidence type="ECO:0000259" key="6">
    <source>
        <dbReference type="PROSITE" id="PS51443"/>
    </source>
</evidence>
<dbReference type="FunFam" id="3.90.70.30:FF:000001">
    <property type="entry name" value="Glutathione gamma-glutamylcysteinyltransferase 1"/>
    <property type="match status" value="1"/>
</dbReference>
<evidence type="ECO:0000256" key="4">
    <source>
        <dbReference type="ARBA" id="ARBA00022723"/>
    </source>
</evidence>
<accession>A0A7S0DJR1</accession>
<dbReference type="Pfam" id="PF05023">
    <property type="entry name" value="Phytochelatin"/>
    <property type="match status" value="1"/>
</dbReference>
<dbReference type="GO" id="GO:0010038">
    <property type="term" value="P:response to metal ion"/>
    <property type="evidence" value="ECO:0007669"/>
    <property type="project" value="InterPro"/>
</dbReference>
<sequence length="561" mass="62818">MPFLRLISGIIALFGVWTLYKGQSNTSERNWPTPLKCFDREKMDEKEKIERKKAVRAVSQFYRKELNNMGGDVIAFASDTGKLRFRKALIAGSMGCFFPLIEQFRTQDEPAFCGISTLIMVLNALAIDPARLWKGPWRWYSEEMLDCCKPLEVVEKEGITFEEFSCLARCNGVKIKSTRASESKEGDFREIVKKSVTCCGEAEKAQSNSFIVASYSRKGLGQTGDGHFSPIGGYDNESDSVLVLDVARFKYPPHWVKLSVLFKAMQYIDKTTGKTRGWFHMSKSKKKSLILFRLKRLQHPVSQLKAELAIALKKFWCPEGSKTTQEYKKALLDSLHLPKSCSLKISNDCPGISCENPGCSRENPGNSRDSPANPGDCTEITGDPGELQKTVGDLVDTCLRALDSKEGPFLSTVIAPFSREYESRTVPFQKWHIESIPREHLEQIKELTSAIEETKLFKMVNSSMRSRNWCLSRPNSCLHSPDQESKNAYSVTKAHLLTILFMAVVPSLSPELGATLSPLLNLDNAKECLRSEVDSVRDAWDGLCNLQPTCSGHSADSGSCH</sequence>
<protein>
    <recommendedName>
        <fullName evidence="1">glutathione gamma-glutamylcysteinyltransferase</fullName>
        <ecNumber evidence="1">2.3.2.15</ecNumber>
    </recommendedName>
</protein>
<dbReference type="InterPro" id="IPR038156">
    <property type="entry name" value="PCS_N_sf"/>
</dbReference>
<dbReference type="GO" id="GO:0046872">
    <property type="term" value="F:metal ion binding"/>
    <property type="evidence" value="ECO:0007669"/>
    <property type="project" value="UniProtKB-KW"/>
</dbReference>
<dbReference type="PROSITE" id="PS51443">
    <property type="entry name" value="PCS"/>
    <property type="match status" value="1"/>
</dbReference>
<keyword evidence="5" id="KW-0732">Signal</keyword>
<dbReference type="InterPro" id="IPR007719">
    <property type="entry name" value="PCS_N"/>
</dbReference>
<organism evidence="7">
    <name type="scientific">Amorphochlora amoebiformis</name>
    <dbReference type="NCBI Taxonomy" id="1561963"/>
    <lineage>
        <taxon>Eukaryota</taxon>
        <taxon>Sar</taxon>
        <taxon>Rhizaria</taxon>
        <taxon>Cercozoa</taxon>
        <taxon>Chlorarachniophyceae</taxon>
        <taxon>Amorphochlora</taxon>
    </lineage>
</organism>
<dbReference type="SUPFAM" id="SSF54001">
    <property type="entry name" value="Cysteine proteinases"/>
    <property type="match status" value="1"/>
</dbReference>
<dbReference type="InterPro" id="IPR040409">
    <property type="entry name" value="PCS-like"/>
</dbReference>
<dbReference type="EC" id="2.3.2.15" evidence="1"/>
<dbReference type="GO" id="GO:0016756">
    <property type="term" value="F:glutathione gamma-glutamylcysteinyltransferase activity"/>
    <property type="evidence" value="ECO:0007669"/>
    <property type="project" value="UniProtKB-EC"/>
</dbReference>
<name>A0A7S0DJR1_9EUKA</name>
<dbReference type="AlphaFoldDB" id="A0A7S0DJR1"/>
<reference evidence="7" key="1">
    <citation type="submission" date="2021-01" db="EMBL/GenBank/DDBJ databases">
        <authorList>
            <person name="Corre E."/>
            <person name="Pelletier E."/>
            <person name="Niang G."/>
            <person name="Scheremetjew M."/>
            <person name="Finn R."/>
            <person name="Kale V."/>
            <person name="Holt S."/>
            <person name="Cochrane G."/>
            <person name="Meng A."/>
            <person name="Brown T."/>
            <person name="Cohen L."/>
        </authorList>
    </citation>
    <scope>NUCLEOTIDE SEQUENCE</scope>
    <source>
        <strain evidence="7">CCMP2058</strain>
    </source>
</reference>
<feature type="chain" id="PRO_5031287161" description="glutathione gamma-glutamylcysteinyltransferase" evidence="5">
    <location>
        <begin position="23"/>
        <end position="561"/>
    </location>
</feature>
<evidence type="ECO:0000256" key="1">
    <source>
        <dbReference type="ARBA" id="ARBA00012468"/>
    </source>
</evidence>
<dbReference type="EMBL" id="HBEM01023637">
    <property type="protein sequence ID" value="CAD8457128.1"/>
    <property type="molecule type" value="Transcribed_RNA"/>
</dbReference>
<keyword evidence="4" id="KW-0479">Metal-binding</keyword>
<dbReference type="InterPro" id="IPR038765">
    <property type="entry name" value="Papain-like_cys_pep_sf"/>
</dbReference>
<keyword evidence="3" id="KW-0808">Transferase</keyword>
<dbReference type="Gene3D" id="3.90.70.30">
    <property type="entry name" value="Phytochelatin synthase, N-terminal domain"/>
    <property type="match status" value="1"/>
</dbReference>
<evidence type="ECO:0000256" key="5">
    <source>
        <dbReference type="SAM" id="SignalP"/>
    </source>
</evidence>
<feature type="signal peptide" evidence="5">
    <location>
        <begin position="1"/>
        <end position="22"/>
    </location>
</feature>
<proteinExistence type="predicted"/>
<keyword evidence="2" id="KW-0104">Cadmium</keyword>